<dbReference type="RefSeq" id="WP_119001608.1">
    <property type="nucleotide sequence ID" value="NZ_QWGP01000057.1"/>
</dbReference>
<reference evidence="2 3" key="1">
    <citation type="submission" date="2018-08" db="EMBL/GenBank/DDBJ databases">
        <title>Draft genome sequence of Rhodobacter sphaeroides FY.</title>
        <authorList>
            <person name="Rayyan A."/>
            <person name="Meyer T.E."/>
            <person name="Kyndt J.A."/>
        </authorList>
    </citation>
    <scope>NUCLEOTIDE SEQUENCE [LARGE SCALE GENOMIC DNA]</scope>
    <source>
        <strain evidence="2 3">FY</strain>
    </source>
</reference>
<dbReference type="AlphaFoldDB" id="A0AAX1UEL6"/>
<organism evidence="2 3">
    <name type="scientific">Cereibacter sphaeroides</name>
    <name type="common">Rhodobacter sphaeroides</name>
    <dbReference type="NCBI Taxonomy" id="1063"/>
    <lineage>
        <taxon>Bacteria</taxon>
        <taxon>Pseudomonadati</taxon>
        <taxon>Pseudomonadota</taxon>
        <taxon>Alphaproteobacteria</taxon>
        <taxon>Rhodobacterales</taxon>
        <taxon>Paracoccaceae</taxon>
        <taxon>Cereibacter</taxon>
    </lineage>
</organism>
<comment type="caution">
    <text evidence="2">The sequence shown here is derived from an EMBL/GenBank/DDBJ whole genome shotgun (WGS) entry which is preliminary data.</text>
</comment>
<dbReference type="Proteomes" id="UP000266305">
    <property type="component" value="Unassembled WGS sequence"/>
</dbReference>
<dbReference type="Pfam" id="PF00107">
    <property type="entry name" value="ADH_zinc_N"/>
    <property type="match status" value="1"/>
</dbReference>
<dbReference type="InterPro" id="IPR013149">
    <property type="entry name" value="ADH-like_C"/>
</dbReference>
<dbReference type="InterPro" id="IPR011032">
    <property type="entry name" value="GroES-like_sf"/>
</dbReference>
<dbReference type="SUPFAM" id="SSF50129">
    <property type="entry name" value="GroES-like"/>
    <property type="match status" value="1"/>
</dbReference>
<sequence length="337" mass="34919">MTADPTKDIADFPALVIRDADGKPRAGFERLTLADLPDNDVLVEVSHSSLNYKDGLAVSGKGRIARRLPMVAGIDLAGLVVRSKVPEWQPGDAVIVNGWGLSETEWGGYSRYQSVKAGHLTRLPEGFTPAEAMAIGTAGYTAALCVLALEDWGTIAPGQGEVLVTGAAGGVGSVAVALLAARGYRVVAATGRESQHEFLRGLGASDFVARSTLSEPGKMLQAERWSGAVDTVGSHTLANVLAQSVYGGAVAACGLAGGADLPASVMPHILRSVALLGIDSVMAPAAKRDRAWAFLNAHLDRAQLAALTTVSPMTDLPALAASIVKGETRGRHVIEIA</sequence>
<accession>A0AAX1UEL6</accession>
<dbReference type="NCBIfam" id="TIGR02823">
    <property type="entry name" value="oxido_YhdH"/>
    <property type="match status" value="1"/>
</dbReference>
<dbReference type="InterPro" id="IPR014188">
    <property type="entry name" value="Acrylyl-CoA_reductase_AcuI"/>
</dbReference>
<dbReference type="Pfam" id="PF08240">
    <property type="entry name" value="ADH_N"/>
    <property type="match status" value="1"/>
</dbReference>
<dbReference type="EMBL" id="QWGP01000057">
    <property type="protein sequence ID" value="RHZ90471.1"/>
    <property type="molecule type" value="Genomic_DNA"/>
</dbReference>
<dbReference type="PANTHER" id="PTHR43677:SF1">
    <property type="entry name" value="ACRYLYL-COA REDUCTASE ACUI-RELATED"/>
    <property type="match status" value="1"/>
</dbReference>
<evidence type="ECO:0000313" key="3">
    <source>
        <dbReference type="Proteomes" id="UP000266305"/>
    </source>
</evidence>
<proteinExistence type="predicted"/>
<dbReference type="SUPFAM" id="SSF51735">
    <property type="entry name" value="NAD(P)-binding Rossmann-fold domains"/>
    <property type="match status" value="1"/>
</dbReference>
<dbReference type="Gene3D" id="3.90.180.10">
    <property type="entry name" value="Medium-chain alcohol dehydrogenases, catalytic domain"/>
    <property type="match status" value="1"/>
</dbReference>
<evidence type="ECO:0000313" key="2">
    <source>
        <dbReference type="EMBL" id="RHZ90471.1"/>
    </source>
</evidence>
<dbReference type="InterPro" id="IPR013154">
    <property type="entry name" value="ADH-like_N"/>
</dbReference>
<protein>
    <submittedName>
        <fullName evidence="2">Oxidoreductase</fullName>
    </submittedName>
</protein>
<gene>
    <name evidence="2" type="ORF">D1114_23090</name>
</gene>
<dbReference type="PANTHER" id="PTHR43677">
    <property type="entry name" value="SHORT-CHAIN DEHYDROGENASE/REDUCTASE"/>
    <property type="match status" value="1"/>
</dbReference>
<dbReference type="CDD" id="cd08288">
    <property type="entry name" value="MDR_yhdh"/>
    <property type="match status" value="1"/>
</dbReference>
<feature type="domain" description="Enoyl reductase (ER)" evidence="1">
    <location>
        <begin position="26"/>
        <end position="334"/>
    </location>
</feature>
<dbReference type="SMART" id="SM00829">
    <property type="entry name" value="PKS_ER"/>
    <property type="match status" value="1"/>
</dbReference>
<dbReference type="InterPro" id="IPR051397">
    <property type="entry name" value="Zn-ADH-like_protein"/>
</dbReference>
<dbReference type="Gene3D" id="3.40.50.720">
    <property type="entry name" value="NAD(P)-binding Rossmann-like Domain"/>
    <property type="match status" value="1"/>
</dbReference>
<dbReference type="InterPro" id="IPR036291">
    <property type="entry name" value="NAD(P)-bd_dom_sf"/>
</dbReference>
<evidence type="ECO:0000259" key="1">
    <source>
        <dbReference type="SMART" id="SM00829"/>
    </source>
</evidence>
<name>A0AAX1UEL6_CERSP</name>
<dbReference type="GO" id="GO:0043957">
    <property type="term" value="F:acryloyl-CoA reductase (NADPH) activity"/>
    <property type="evidence" value="ECO:0007669"/>
    <property type="project" value="TreeGrafter"/>
</dbReference>
<dbReference type="InterPro" id="IPR020843">
    <property type="entry name" value="ER"/>
</dbReference>